<dbReference type="Pfam" id="PF04917">
    <property type="entry name" value="Shufflon_N"/>
    <property type="match status" value="1"/>
</dbReference>
<evidence type="ECO:0000313" key="2">
    <source>
        <dbReference type="EMBL" id="MDV7042871.1"/>
    </source>
</evidence>
<feature type="domain" description="Bacterial shufflon protein N-terminal" evidence="1">
    <location>
        <begin position="44"/>
        <end position="386"/>
    </location>
</feature>
<comment type="caution">
    <text evidence="2">The sequence shown here is derived from an EMBL/GenBank/DDBJ whole genome shotgun (WGS) entry which is preliminary data.</text>
</comment>
<proteinExistence type="predicted"/>
<accession>A0ABU4EFR5</accession>
<protein>
    <submittedName>
        <fullName evidence="2">Shufflon system plasmid conjugative transfer pilus tip adhesin PilV</fullName>
    </submittedName>
</protein>
<sequence length="501" mass="52957">MKIINQKGFSLLEIKLVLGIGTAMAFMKFQDMKKDQEAVMANTVGAQMKQMGEAVNRYISIRYDKLSTLSSSSSQTSDLGPRTCSANGCEITYQTLINEGLLPVSYTGINAQKSSYTILLKRSGIAPNYVINGLVTTTQPWSEGNKIRYDLLGRAMQVAGIDSAMTQSATVASGMGGQWTESQSSYAGINAAGLLAYRVGYDSSMYSVYLRRDGTLPMTGDLNMGGQNIYNAQNITAAGITTSEALKSMGETQVGTTITVGGNANIGGDITASGNIFSTHTITANGSISTGDSLYARNSIYTGSESSTKAYMNKDGNIYGSGNAQLDGNINANGNINSYSQITASQRLTTGEFLQINGVANVGWGCSPNGLQGRAVNGNILSCVDGVWTGNEGNTIVSSGNINNNTSFICRSGASGKILVQAYFNWVVYYAVYQMTANLYANGLLVESDKTAAFEYDHGRASGSSVTLFHTAETPSGSDYIFSVAATSDNLVKVSYSCVGV</sequence>
<gene>
    <name evidence="2" type="primary">pilV</name>
    <name evidence="2" type="ORF">RUJ08_12120</name>
</gene>
<organism evidence="2 3">
    <name type="scientific">Dickeya solani</name>
    <dbReference type="NCBI Taxonomy" id="1089444"/>
    <lineage>
        <taxon>Bacteria</taxon>
        <taxon>Pseudomonadati</taxon>
        <taxon>Pseudomonadota</taxon>
        <taxon>Gammaproteobacteria</taxon>
        <taxon>Enterobacterales</taxon>
        <taxon>Pectobacteriaceae</taxon>
        <taxon>Dickeya</taxon>
    </lineage>
</organism>
<dbReference type="Proteomes" id="UP001187868">
    <property type="component" value="Unassembled WGS sequence"/>
</dbReference>
<dbReference type="InterPro" id="IPR007001">
    <property type="entry name" value="Shufflon_N"/>
</dbReference>
<keyword evidence="3" id="KW-1185">Reference proteome</keyword>
<evidence type="ECO:0000313" key="3">
    <source>
        <dbReference type="Proteomes" id="UP001187868"/>
    </source>
</evidence>
<reference evidence="2 3" key="1">
    <citation type="submission" date="2023-10" db="EMBL/GenBank/DDBJ databases">
        <title>Clonality and diversity in the soft rot Dickeya solani phytopathogen.</title>
        <authorList>
            <person name="Pedron J."/>
            <person name="Van Gijisegem F."/>
            <person name="Portier P."/>
            <person name="Taghouti G."/>
        </authorList>
    </citation>
    <scope>NUCLEOTIDE SEQUENCE [LARGE SCALE GENOMIC DNA]</scope>
    <source>
        <strain evidence="2 3">FVG2-MFV017-A9</strain>
    </source>
</reference>
<dbReference type="EMBL" id="JAWLLM010000012">
    <property type="protein sequence ID" value="MDV7042871.1"/>
    <property type="molecule type" value="Genomic_DNA"/>
</dbReference>
<dbReference type="RefSeq" id="WP_057082975.1">
    <property type="nucleotide sequence ID" value="NZ_CP104920.1"/>
</dbReference>
<name>A0ABU4EFR5_9GAMM</name>
<evidence type="ECO:0000259" key="1">
    <source>
        <dbReference type="Pfam" id="PF04917"/>
    </source>
</evidence>